<evidence type="ECO:0000313" key="1">
    <source>
        <dbReference type="EMBL" id="SHH20232.1"/>
    </source>
</evidence>
<dbReference type="InterPro" id="IPR036102">
    <property type="entry name" value="OsmC/Ohrsf"/>
</dbReference>
<keyword evidence="2" id="KW-1185">Reference proteome</keyword>
<dbReference type="Gene3D" id="3.30.300.20">
    <property type="match status" value="1"/>
</dbReference>
<gene>
    <name evidence="1" type="ORF">SAMN05443636_2018</name>
</gene>
<dbReference type="SUPFAM" id="SSF82784">
    <property type="entry name" value="OsmC-like"/>
    <property type="match status" value="1"/>
</dbReference>
<dbReference type="OrthoDB" id="237916at2157"/>
<dbReference type="AlphaFoldDB" id="A0A1M5R1J3"/>
<dbReference type="Proteomes" id="UP000184357">
    <property type="component" value="Unassembled WGS sequence"/>
</dbReference>
<dbReference type="RefSeq" id="WP_073309139.1">
    <property type="nucleotide sequence ID" value="NZ_FQWV01000005.1"/>
</dbReference>
<sequence length="132" mass="14089">MSDIETSTVSEEGFTSTSQVGDFSLTIDALGEDGPDPNSVLVADYASCFLPAFRVGGQQRGHDDLGTVQIDAEADLDDDDDLAAIRFDIHVEADLDDETLADIVERAEGICHVHSALREGLHADITAHADAF</sequence>
<name>A0A1M5R1J3_9EURY</name>
<dbReference type="Pfam" id="PF02566">
    <property type="entry name" value="OsmC"/>
    <property type="match status" value="1"/>
</dbReference>
<dbReference type="InterPro" id="IPR015946">
    <property type="entry name" value="KH_dom-like_a/b"/>
</dbReference>
<protein>
    <submittedName>
        <fullName evidence="1">Uncharacterized OsmC-related protein</fullName>
    </submittedName>
</protein>
<dbReference type="EMBL" id="FQWV01000005">
    <property type="protein sequence ID" value="SHH20232.1"/>
    <property type="molecule type" value="Genomic_DNA"/>
</dbReference>
<proteinExistence type="predicted"/>
<dbReference type="InterPro" id="IPR003718">
    <property type="entry name" value="OsmC/Ohr_fam"/>
</dbReference>
<reference evidence="1 2" key="1">
    <citation type="submission" date="2016-11" db="EMBL/GenBank/DDBJ databases">
        <authorList>
            <person name="Jaros S."/>
            <person name="Januszkiewicz K."/>
            <person name="Wedrychowicz H."/>
        </authorList>
    </citation>
    <scope>NUCLEOTIDE SEQUENCE [LARGE SCALE GENOMIC DNA]</scope>
    <source>
        <strain evidence="1 2">DSM 9297</strain>
    </source>
</reference>
<evidence type="ECO:0000313" key="2">
    <source>
        <dbReference type="Proteomes" id="UP000184357"/>
    </source>
</evidence>
<organism evidence="1 2">
    <name type="scientific">Halobaculum gomorrense</name>
    <dbReference type="NCBI Taxonomy" id="43928"/>
    <lineage>
        <taxon>Archaea</taxon>
        <taxon>Methanobacteriati</taxon>
        <taxon>Methanobacteriota</taxon>
        <taxon>Stenosarchaea group</taxon>
        <taxon>Halobacteria</taxon>
        <taxon>Halobacteriales</taxon>
        <taxon>Haloferacaceae</taxon>
        <taxon>Halobaculum</taxon>
    </lineage>
</organism>
<accession>A0A1M5R1J3</accession>